<dbReference type="PANTHER" id="PTHR24421">
    <property type="entry name" value="NITRATE/NITRITE SENSOR PROTEIN NARX-RELATED"/>
    <property type="match status" value="1"/>
</dbReference>
<feature type="transmembrane region" description="Helical" evidence="9">
    <location>
        <begin position="184"/>
        <end position="203"/>
    </location>
</feature>
<keyword evidence="13" id="KW-1185">Reference proteome</keyword>
<dbReference type="Pfam" id="PF07730">
    <property type="entry name" value="HisKA_3"/>
    <property type="match status" value="1"/>
</dbReference>
<accession>A0A561E6W4</accession>
<dbReference type="OrthoDB" id="227596at2"/>
<dbReference type="PANTHER" id="PTHR24421:SF10">
    <property type="entry name" value="NITRATE_NITRITE SENSOR PROTEIN NARQ"/>
    <property type="match status" value="1"/>
</dbReference>
<sequence>MGAFEPIGIRAAGPLRAIGVVLLLAMMVGTFGAQRNTSTPWPVWFGVVLSGLATVPVLVSMPAPTALIGSGAVTALYFAAGYADGPVFLAIPAVAFVVALTSTRRSWDWTGVAVAAGVAGLVSRGPLHHADGHMLWQCIGLAALAVAAWAIAASVNARRLALTERNHSLAAEERIRMAMELHDGVGHGLALIAMQAGAALYVFDRDPAAARASLTAIRDTSRESLEQLRSELDRFAGSERAPRRPSPGLADLDELVARVRSGGLDVRLELAPGPAVPLPVEHAAYAVVQESLTNVLRHAAASYADVSVQRDGNDLVVVVKDDGRVAVNSEIRSGHGISGMRSRVAVLGGRLAADRHTAGFEVRAVIPVGE</sequence>
<dbReference type="GO" id="GO:0000155">
    <property type="term" value="F:phosphorelay sensor kinase activity"/>
    <property type="evidence" value="ECO:0007669"/>
    <property type="project" value="InterPro"/>
</dbReference>
<evidence type="ECO:0000256" key="8">
    <source>
        <dbReference type="ARBA" id="ARBA00023012"/>
    </source>
</evidence>
<keyword evidence="8" id="KW-0902">Two-component regulatory system</keyword>
<dbReference type="GO" id="GO:0046983">
    <property type="term" value="F:protein dimerization activity"/>
    <property type="evidence" value="ECO:0007669"/>
    <property type="project" value="InterPro"/>
</dbReference>
<evidence type="ECO:0000256" key="7">
    <source>
        <dbReference type="ARBA" id="ARBA00022840"/>
    </source>
</evidence>
<keyword evidence="9" id="KW-0812">Transmembrane</keyword>
<keyword evidence="3" id="KW-0597">Phosphoprotein</keyword>
<keyword evidence="5" id="KW-0547">Nucleotide-binding</keyword>
<name>A0A561E6W4_9MICO</name>
<evidence type="ECO:0000256" key="4">
    <source>
        <dbReference type="ARBA" id="ARBA00022679"/>
    </source>
</evidence>
<dbReference type="GO" id="GO:0005524">
    <property type="term" value="F:ATP binding"/>
    <property type="evidence" value="ECO:0007669"/>
    <property type="project" value="UniProtKB-KW"/>
</dbReference>
<feature type="transmembrane region" description="Helical" evidence="9">
    <location>
        <begin position="43"/>
        <end position="63"/>
    </location>
</feature>
<dbReference type="Gene3D" id="3.30.565.10">
    <property type="entry name" value="Histidine kinase-like ATPase, C-terminal domain"/>
    <property type="match status" value="1"/>
</dbReference>
<feature type="transmembrane region" description="Helical" evidence="9">
    <location>
        <begin position="12"/>
        <end position="31"/>
    </location>
</feature>
<evidence type="ECO:0000256" key="9">
    <source>
        <dbReference type="SAM" id="Phobius"/>
    </source>
</evidence>
<feature type="transmembrane region" description="Helical" evidence="9">
    <location>
        <begin position="134"/>
        <end position="155"/>
    </location>
</feature>
<evidence type="ECO:0000259" key="11">
    <source>
        <dbReference type="Pfam" id="PF07730"/>
    </source>
</evidence>
<evidence type="ECO:0000256" key="3">
    <source>
        <dbReference type="ARBA" id="ARBA00022553"/>
    </source>
</evidence>
<reference evidence="12 13" key="1">
    <citation type="submission" date="2019-06" db="EMBL/GenBank/DDBJ databases">
        <title>Sequencing the genomes of 1000 actinobacteria strains.</title>
        <authorList>
            <person name="Klenk H.-P."/>
        </authorList>
    </citation>
    <scope>NUCLEOTIDE SEQUENCE [LARGE SCALE GENOMIC DNA]</scope>
    <source>
        <strain evidence="12 13">DSM 19560</strain>
    </source>
</reference>
<feature type="transmembrane region" description="Helical" evidence="9">
    <location>
        <begin position="75"/>
        <end position="99"/>
    </location>
</feature>
<comment type="catalytic activity">
    <reaction evidence="1">
        <text>ATP + protein L-histidine = ADP + protein N-phospho-L-histidine.</text>
        <dbReference type="EC" id="2.7.13.3"/>
    </reaction>
</comment>
<keyword evidence="7" id="KW-0067">ATP-binding</keyword>
<organism evidence="12 13">
    <name type="scientific">Rudaeicoccus suwonensis</name>
    <dbReference type="NCBI Taxonomy" id="657409"/>
    <lineage>
        <taxon>Bacteria</taxon>
        <taxon>Bacillati</taxon>
        <taxon>Actinomycetota</taxon>
        <taxon>Actinomycetes</taxon>
        <taxon>Micrococcales</taxon>
        <taxon>Dermacoccaceae</taxon>
        <taxon>Rudaeicoccus</taxon>
    </lineage>
</organism>
<dbReference type="SUPFAM" id="SSF55874">
    <property type="entry name" value="ATPase domain of HSP90 chaperone/DNA topoisomerase II/histidine kinase"/>
    <property type="match status" value="1"/>
</dbReference>
<evidence type="ECO:0000256" key="5">
    <source>
        <dbReference type="ARBA" id="ARBA00022741"/>
    </source>
</evidence>
<dbReference type="EMBL" id="VIVQ01000001">
    <property type="protein sequence ID" value="TWE11358.1"/>
    <property type="molecule type" value="Genomic_DNA"/>
</dbReference>
<dbReference type="InterPro" id="IPR003594">
    <property type="entry name" value="HATPase_dom"/>
</dbReference>
<keyword evidence="9" id="KW-0472">Membrane</keyword>
<evidence type="ECO:0000256" key="1">
    <source>
        <dbReference type="ARBA" id="ARBA00000085"/>
    </source>
</evidence>
<dbReference type="CDD" id="cd16917">
    <property type="entry name" value="HATPase_UhpB-NarQ-NarX-like"/>
    <property type="match status" value="1"/>
</dbReference>
<evidence type="ECO:0000256" key="2">
    <source>
        <dbReference type="ARBA" id="ARBA00012438"/>
    </source>
</evidence>
<keyword evidence="6 12" id="KW-0418">Kinase</keyword>
<evidence type="ECO:0000259" key="10">
    <source>
        <dbReference type="Pfam" id="PF02518"/>
    </source>
</evidence>
<dbReference type="InterPro" id="IPR011712">
    <property type="entry name" value="Sig_transdc_His_kin_sub3_dim/P"/>
</dbReference>
<dbReference type="InterPro" id="IPR050482">
    <property type="entry name" value="Sensor_HK_TwoCompSys"/>
</dbReference>
<keyword evidence="4" id="KW-0808">Transferase</keyword>
<feature type="domain" description="Signal transduction histidine kinase subgroup 3 dimerisation and phosphoacceptor" evidence="11">
    <location>
        <begin position="173"/>
        <end position="234"/>
    </location>
</feature>
<protein>
    <recommendedName>
        <fullName evidence="2">histidine kinase</fullName>
        <ecNumber evidence="2">2.7.13.3</ecNumber>
    </recommendedName>
</protein>
<gene>
    <name evidence="12" type="ORF">BKA23_0120</name>
</gene>
<dbReference type="RefSeq" id="WP_145224555.1">
    <property type="nucleotide sequence ID" value="NZ_VIVQ01000001.1"/>
</dbReference>
<comment type="caution">
    <text evidence="12">The sequence shown here is derived from an EMBL/GenBank/DDBJ whole genome shotgun (WGS) entry which is preliminary data.</text>
</comment>
<dbReference type="EC" id="2.7.13.3" evidence="2"/>
<dbReference type="Gene3D" id="1.20.5.1930">
    <property type="match status" value="1"/>
</dbReference>
<proteinExistence type="predicted"/>
<feature type="domain" description="Histidine kinase/HSP90-like ATPase" evidence="10">
    <location>
        <begin position="283"/>
        <end position="368"/>
    </location>
</feature>
<dbReference type="InterPro" id="IPR036890">
    <property type="entry name" value="HATPase_C_sf"/>
</dbReference>
<evidence type="ECO:0000313" key="12">
    <source>
        <dbReference type="EMBL" id="TWE11358.1"/>
    </source>
</evidence>
<dbReference type="GO" id="GO:0016020">
    <property type="term" value="C:membrane"/>
    <property type="evidence" value="ECO:0007669"/>
    <property type="project" value="InterPro"/>
</dbReference>
<evidence type="ECO:0000313" key="13">
    <source>
        <dbReference type="Proteomes" id="UP000318297"/>
    </source>
</evidence>
<dbReference type="Proteomes" id="UP000318297">
    <property type="component" value="Unassembled WGS sequence"/>
</dbReference>
<dbReference type="Pfam" id="PF02518">
    <property type="entry name" value="HATPase_c"/>
    <property type="match status" value="1"/>
</dbReference>
<dbReference type="AlphaFoldDB" id="A0A561E6W4"/>
<feature type="transmembrane region" description="Helical" evidence="9">
    <location>
        <begin position="106"/>
        <end position="122"/>
    </location>
</feature>
<keyword evidence="9" id="KW-1133">Transmembrane helix</keyword>
<evidence type="ECO:0000256" key="6">
    <source>
        <dbReference type="ARBA" id="ARBA00022777"/>
    </source>
</evidence>